<reference evidence="2" key="2">
    <citation type="journal article" date="2015" name="Data Brief">
        <title>Shoot transcriptome of the giant reed, Arundo donax.</title>
        <authorList>
            <person name="Barrero R.A."/>
            <person name="Guerrero F.D."/>
            <person name="Moolhuijzen P."/>
            <person name="Goolsby J.A."/>
            <person name="Tidwell J."/>
            <person name="Bellgard S.E."/>
            <person name="Bellgard M.I."/>
        </authorList>
    </citation>
    <scope>NUCLEOTIDE SEQUENCE</scope>
    <source>
        <tissue evidence="2">Shoot tissue taken approximately 20 cm above the soil surface</tissue>
    </source>
</reference>
<name>A0A0A8ZW15_ARUDO</name>
<evidence type="ECO:0000256" key="1">
    <source>
        <dbReference type="SAM" id="MobiDB-lite"/>
    </source>
</evidence>
<feature type="compositionally biased region" description="Basic residues" evidence="1">
    <location>
        <begin position="15"/>
        <end position="32"/>
    </location>
</feature>
<reference evidence="2" key="1">
    <citation type="submission" date="2014-09" db="EMBL/GenBank/DDBJ databases">
        <authorList>
            <person name="Magalhaes I.L.F."/>
            <person name="Oliveira U."/>
            <person name="Santos F.R."/>
            <person name="Vidigal T.H.D.A."/>
            <person name="Brescovit A.D."/>
            <person name="Santos A.J."/>
        </authorList>
    </citation>
    <scope>NUCLEOTIDE SEQUENCE</scope>
    <source>
        <tissue evidence="2">Shoot tissue taken approximately 20 cm above the soil surface</tissue>
    </source>
</reference>
<organism evidence="2">
    <name type="scientific">Arundo donax</name>
    <name type="common">Giant reed</name>
    <name type="synonym">Donax arundinaceus</name>
    <dbReference type="NCBI Taxonomy" id="35708"/>
    <lineage>
        <taxon>Eukaryota</taxon>
        <taxon>Viridiplantae</taxon>
        <taxon>Streptophyta</taxon>
        <taxon>Embryophyta</taxon>
        <taxon>Tracheophyta</taxon>
        <taxon>Spermatophyta</taxon>
        <taxon>Magnoliopsida</taxon>
        <taxon>Liliopsida</taxon>
        <taxon>Poales</taxon>
        <taxon>Poaceae</taxon>
        <taxon>PACMAD clade</taxon>
        <taxon>Arundinoideae</taxon>
        <taxon>Arundineae</taxon>
        <taxon>Arundo</taxon>
    </lineage>
</organism>
<evidence type="ECO:0000313" key="2">
    <source>
        <dbReference type="EMBL" id="JAD41918.1"/>
    </source>
</evidence>
<proteinExistence type="predicted"/>
<dbReference type="EMBL" id="GBRH01255977">
    <property type="protein sequence ID" value="JAD41918.1"/>
    <property type="molecule type" value="Transcribed_RNA"/>
</dbReference>
<dbReference type="AlphaFoldDB" id="A0A0A8ZW15"/>
<feature type="region of interest" description="Disordered" evidence="1">
    <location>
        <begin position="1"/>
        <end position="42"/>
    </location>
</feature>
<protein>
    <submittedName>
        <fullName evidence="2">Uncharacterized protein</fullName>
    </submittedName>
</protein>
<sequence length="42" mass="4935">MDAFKWLAQSDTPCRRRRPGRSRPCARTRSRARAPQFRCSTP</sequence>
<accession>A0A0A8ZW15</accession>